<comment type="similarity">
    <text evidence="1">Belongs to the phosphoglycerate mutase family. BPG-dependent PGAM subfamily.</text>
</comment>
<name>A0ABV3FL22_9NOCA</name>
<protein>
    <recommendedName>
        <fullName evidence="2">phosphoglycerate mutase (2,3-diphosphoglycerate-dependent)</fullName>
        <ecNumber evidence="2">5.4.2.11</ecNumber>
    </recommendedName>
</protein>
<comment type="caution">
    <text evidence="5">The sequence shown here is derived from an EMBL/GenBank/DDBJ whole genome shotgun (WGS) entry which is preliminary data.</text>
</comment>
<dbReference type="Proteomes" id="UP001551695">
    <property type="component" value="Unassembled WGS sequence"/>
</dbReference>
<dbReference type="Pfam" id="PF00300">
    <property type="entry name" value="His_Phos_1"/>
    <property type="match status" value="1"/>
</dbReference>
<proteinExistence type="inferred from homology"/>
<dbReference type="SUPFAM" id="SSF53254">
    <property type="entry name" value="Phosphoglycerate mutase-like"/>
    <property type="match status" value="1"/>
</dbReference>
<keyword evidence="6" id="KW-1185">Reference proteome</keyword>
<organism evidence="5 6">
    <name type="scientific">Nocardia aurea</name>
    <dbReference type="NCBI Taxonomy" id="2144174"/>
    <lineage>
        <taxon>Bacteria</taxon>
        <taxon>Bacillati</taxon>
        <taxon>Actinomycetota</taxon>
        <taxon>Actinomycetes</taxon>
        <taxon>Mycobacteriales</taxon>
        <taxon>Nocardiaceae</taxon>
        <taxon>Nocardia</taxon>
    </lineage>
</organism>
<dbReference type="GO" id="GO:0016787">
    <property type="term" value="F:hydrolase activity"/>
    <property type="evidence" value="ECO:0007669"/>
    <property type="project" value="UniProtKB-KW"/>
</dbReference>
<dbReference type="InterPro" id="IPR005952">
    <property type="entry name" value="Phosphogly_mut1"/>
</dbReference>
<accession>A0ABV3FL22</accession>
<evidence type="ECO:0000313" key="5">
    <source>
        <dbReference type="EMBL" id="MEV0706023.1"/>
    </source>
</evidence>
<evidence type="ECO:0000256" key="2">
    <source>
        <dbReference type="ARBA" id="ARBA00012028"/>
    </source>
</evidence>
<evidence type="ECO:0000313" key="6">
    <source>
        <dbReference type="Proteomes" id="UP001551695"/>
    </source>
</evidence>
<dbReference type="SMART" id="SM00855">
    <property type="entry name" value="PGAM"/>
    <property type="match status" value="1"/>
</dbReference>
<evidence type="ECO:0000256" key="3">
    <source>
        <dbReference type="ARBA" id="ARBA00023152"/>
    </source>
</evidence>
<evidence type="ECO:0000256" key="4">
    <source>
        <dbReference type="ARBA" id="ARBA00023235"/>
    </source>
</evidence>
<dbReference type="Gene3D" id="3.40.50.1240">
    <property type="entry name" value="Phosphoglycerate mutase-like"/>
    <property type="match status" value="1"/>
</dbReference>
<keyword evidence="5" id="KW-0378">Hydrolase</keyword>
<dbReference type="PANTHER" id="PTHR11931">
    <property type="entry name" value="PHOSPHOGLYCERATE MUTASE"/>
    <property type="match status" value="1"/>
</dbReference>
<keyword evidence="4" id="KW-0413">Isomerase</keyword>
<dbReference type="RefSeq" id="WP_355083418.1">
    <property type="nucleotide sequence ID" value="NZ_JBEXKW010000003.1"/>
</dbReference>
<dbReference type="EC" id="5.4.2.11" evidence="2"/>
<dbReference type="InterPro" id="IPR013078">
    <property type="entry name" value="His_Pase_superF_clade-1"/>
</dbReference>
<keyword evidence="3" id="KW-0324">Glycolysis</keyword>
<reference evidence="5 6" key="1">
    <citation type="submission" date="2024-06" db="EMBL/GenBank/DDBJ databases">
        <title>The Natural Products Discovery Center: Release of the First 8490 Sequenced Strains for Exploring Actinobacteria Biosynthetic Diversity.</title>
        <authorList>
            <person name="Kalkreuter E."/>
            <person name="Kautsar S.A."/>
            <person name="Yang D."/>
            <person name="Bader C.D."/>
            <person name="Teijaro C.N."/>
            <person name="Fluegel L."/>
            <person name="Davis C.M."/>
            <person name="Simpson J.R."/>
            <person name="Lauterbach L."/>
            <person name="Steele A.D."/>
            <person name="Gui C."/>
            <person name="Meng S."/>
            <person name="Li G."/>
            <person name="Viehrig K."/>
            <person name="Ye F."/>
            <person name="Su P."/>
            <person name="Kiefer A.F."/>
            <person name="Nichols A."/>
            <person name="Cepeda A.J."/>
            <person name="Yan W."/>
            <person name="Fan B."/>
            <person name="Jiang Y."/>
            <person name="Adhikari A."/>
            <person name="Zheng C.-J."/>
            <person name="Schuster L."/>
            <person name="Cowan T.M."/>
            <person name="Smanski M.J."/>
            <person name="Chevrette M.G."/>
            <person name="De Carvalho L.P.S."/>
            <person name="Shen B."/>
        </authorList>
    </citation>
    <scope>NUCLEOTIDE SEQUENCE [LARGE SCALE GENOMIC DNA]</scope>
    <source>
        <strain evidence="5 6">NPDC050403</strain>
    </source>
</reference>
<dbReference type="InterPro" id="IPR029033">
    <property type="entry name" value="His_PPase_superfam"/>
</dbReference>
<gene>
    <name evidence="5" type="ORF">AB0I48_00480</name>
</gene>
<dbReference type="EMBL" id="JBFAKC010000001">
    <property type="protein sequence ID" value="MEV0706023.1"/>
    <property type="molecule type" value="Genomic_DNA"/>
</dbReference>
<dbReference type="CDD" id="cd07067">
    <property type="entry name" value="HP_PGM_like"/>
    <property type="match status" value="1"/>
</dbReference>
<evidence type="ECO:0000256" key="1">
    <source>
        <dbReference type="ARBA" id="ARBA00006717"/>
    </source>
</evidence>
<sequence length="245" mass="27047">MSLKLPAGDATASLRPCAHGANAGPAALLYAVRHGQSTVNAGIRPATPADADDMRIELTELGRRQAAAFGRWLASRPAARRPELVLCSPYLRAVTTWQLAAAEFEAAGVDLPCLEVHDRLYDRHRGERSRLSISEVRERFPQEFAAEQADPLGFRPPGGESFHDVATRLGDVAARIERDRQHRSVLIVAHDAVVLMLRRILENLRDDEILAIAEDGLAGNASVTTWERDERGFRLMSYDERAHLA</sequence>